<keyword evidence="2" id="KW-0472">Membrane</keyword>
<feature type="domain" description="DUF6680" evidence="3">
    <location>
        <begin position="13"/>
        <end position="176"/>
    </location>
</feature>
<keyword evidence="2" id="KW-0812">Transmembrane</keyword>
<evidence type="ECO:0000259" key="3">
    <source>
        <dbReference type="Pfam" id="PF20385"/>
    </source>
</evidence>
<dbReference type="InterPro" id="IPR046502">
    <property type="entry name" value="DUF6680"/>
</dbReference>
<evidence type="ECO:0000313" key="5">
    <source>
        <dbReference type="Proteomes" id="UP000240653"/>
    </source>
</evidence>
<evidence type="ECO:0000256" key="1">
    <source>
        <dbReference type="SAM" id="MobiDB-lite"/>
    </source>
</evidence>
<reference evidence="4 5" key="1">
    <citation type="submission" date="2018-03" db="EMBL/GenBank/DDBJ databases">
        <title>The draft genome of Mesorhizobium soli JCM 19897.</title>
        <authorList>
            <person name="Li L."/>
            <person name="Liu L."/>
            <person name="Liang L."/>
            <person name="Wang T."/>
            <person name="Zhang X."/>
        </authorList>
    </citation>
    <scope>NUCLEOTIDE SEQUENCE [LARGE SCALE GENOMIC DNA]</scope>
    <source>
        <strain evidence="4 5">JCM 19897</strain>
    </source>
</reference>
<dbReference type="Pfam" id="PF20385">
    <property type="entry name" value="DUF6680"/>
    <property type="match status" value="1"/>
</dbReference>
<accession>A0A2P7S9V0</accession>
<dbReference type="EMBL" id="PXYL01000008">
    <property type="protein sequence ID" value="PSJ59240.1"/>
    <property type="molecule type" value="Genomic_DNA"/>
</dbReference>
<sequence length="195" mass="22561">MMREDLFLGLRWVDLVTIAAIVLGPILAVAADRFQRQWAEKRQRRLEVFRDLMRTRKARLDPMHVGALNLVDLEFYGCRPVTGALRTYINHLFSPMPNPDEHDRFSEQRNDLLMDLLHEMGRELGYSYDRRDLERLSYGPRGWTDDQDLQRHNMTLLNQMLQGRIALPVTPMQPTAQNPFPPAPAIKDTAPPAGN</sequence>
<evidence type="ECO:0000256" key="2">
    <source>
        <dbReference type="SAM" id="Phobius"/>
    </source>
</evidence>
<proteinExistence type="predicted"/>
<name>A0A2P7S9V0_9HYPH</name>
<gene>
    <name evidence="4" type="ORF">C7I85_16595</name>
</gene>
<protein>
    <recommendedName>
        <fullName evidence="3">DUF6680 domain-containing protein</fullName>
    </recommendedName>
</protein>
<feature type="region of interest" description="Disordered" evidence="1">
    <location>
        <begin position="174"/>
        <end position="195"/>
    </location>
</feature>
<feature type="transmembrane region" description="Helical" evidence="2">
    <location>
        <begin position="12"/>
        <end position="34"/>
    </location>
</feature>
<dbReference type="AlphaFoldDB" id="A0A2P7S9V0"/>
<dbReference type="Proteomes" id="UP000240653">
    <property type="component" value="Unassembled WGS sequence"/>
</dbReference>
<keyword evidence="2" id="KW-1133">Transmembrane helix</keyword>
<organism evidence="4 5">
    <name type="scientific">Pseudaminobacter soli</name>
    <name type="common">ex Li et al. 2025</name>
    <dbReference type="NCBI Taxonomy" id="1295366"/>
    <lineage>
        <taxon>Bacteria</taxon>
        <taxon>Pseudomonadati</taxon>
        <taxon>Pseudomonadota</taxon>
        <taxon>Alphaproteobacteria</taxon>
        <taxon>Hyphomicrobiales</taxon>
        <taxon>Phyllobacteriaceae</taxon>
        <taxon>Pseudaminobacter</taxon>
    </lineage>
</organism>
<comment type="caution">
    <text evidence="4">The sequence shown here is derived from an EMBL/GenBank/DDBJ whole genome shotgun (WGS) entry which is preliminary data.</text>
</comment>
<keyword evidence="5" id="KW-1185">Reference proteome</keyword>
<evidence type="ECO:0000313" key="4">
    <source>
        <dbReference type="EMBL" id="PSJ59240.1"/>
    </source>
</evidence>